<comment type="subcellular location">
    <subcellularLocation>
        <location evidence="1">Cytoplasm</location>
    </subcellularLocation>
</comment>
<accession>H2ULM2</accession>
<proteinExistence type="predicted"/>
<dbReference type="Pfam" id="PF13765">
    <property type="entry name" value="PRY"/>
    <property type="match status" value="1"/>
</dbReference>
<dbReference type="InterPro" id="IPR041075">
    <property type="entry name" value="NOD1/2_WH"/>
</dbReference>
<dbReference type="Ensembl" id="ENSTRUT00000037979.3">
    <property type="protein sequence ID" value="ENSTRUP00000037843.3"/>
    <property type="gene ID" value="ENSTRUG00000014811.3"/>
</dbReference>
<dbReference type="InterPro" id="IPR003879">
    <property type="entry name" value="Butyrophylin_SPRY"/>
</dbReference>
<dbReference type="SUPFAM" id="SSF52047">
    <property type="entry name" value="RNI-like"/>
    <property type="match status" value="1"/>
</dbReference>
<reference evidence="10" key="3">
    <citation type="submission" date="2025-09" db="UniProtKB">
        <authorList>
            <consortium name="Ensembl"/>
        </authorList>
    </citation>
    <scope>IDENTIFICATION</scope>
</reference>
<dbReference type="PROSITE" id="PS50837">
    <property type="entry name" value="NACHT"/>
    <property type="match status" value="1"/>
</dbReference>
<dbReference type="InterPro" id="IPR051261">
    <property type="entry name" value="NLR"/>
</dbReference>
<dbReference type="PANTHER" id="PTHR24106">
    <property type="entry name" value="NACHT, LRR AND CARD DOMAINS-CONTAINING"/>
    <property type="match status" value="1"/>
</dbReference>
<dbReference type="GO" id="GO:0005524">
    <property type="term" value="F:ATP binding"/>
    <property type="evidence" value="ECO:0007669"/>
    <property type="project" value="UniProtKB-KW"/>
</dbReference>
<gene>
    <name evidence="10" type="primary">LOC101063294</name>
</gene>
<evidence type="ECO:0000256" key="1">
    <source>
        <dbReference type="ARBA" id="ARBA00004496"/>
    </source>
</evidence>
<feature type="domain" description="NACHT" evidence="9">
    <location>
        <begin position="151"/>
        <end position="285"/>
    </location>
</feature>
<dbReference type="InParanoid" id="H2ULM2"/>
<dbReference type="Gene3D" id="3.40.50.300">
    <property type="entry name" value="P-loop containing nucleotide triphosphate hydrolases"/>
    <property type="match status" value="1"/>
</dbReference>
<dbReference type="InterPro" id="IPR006574">
    <property type="entry name" value="PRY"/>
</dbReference>
<dbReference type="AlphaFoldDB" id="H2ULM2"/>
<dbReference type="SMART" id="SM00368">
    <property type="entry name" value="LRR_RI"/>
    <property type="match status" value="3"/>
</dbReference>
<keyword evidence="2" id="KW-0963">Cytoplasm</keyword>
<dbReference type="PROSITE" id="PS50188">
    <property type="entry name" value="B302_SPRY"/>
    <property type="match status" value="1"/>
</dbReference>
<dbReference type="PRINTS" id="PR01407">
    <property type="entry name" value="BUTYPHLNCDUF"/>
</dbReference>
<dbReference type="Gene3D" id="2.60.120.920">
    <property type="match status" value="1"/>
</dbReference>
<dbReference type="InterPro" id="IPR001870">
    <property type="entry name" value="B30.2/SPRY"/>
</dbReference>
<dbReference type="Pfam" id="PF00622">
    <property type="entry name" value="SPRY"/>
    <property type="match status" value="1"/>
</dbReference>
<keyword evidence="6" id="KW-0067">ATP-binding</keyword>
<dbReference type="GO" id="GO:0005737">
    <property type="term" value="C:cytoplasm"/>
    <property type="evidence" value="ECO:0007669"/>
    <property type="project" value="UniProtKB-SubCell"/>
</dbReference>
<dbReference type="InterPro" id="IPR003877">
    <property type="entry name" value="SPRY_dom"/>
</dbReference>
<name>H2ULM2_TAKRU</name>
<dbReference type="STRING" id="31033.ENSTRUP00000037843"/>
<keyword evidence="11" id="KW-1185">Reference proteome</keyword>
<dbReference type="Pfam" id="PF14484">
    <property type="entry name" value="FISNA"/>
    <property type="match status" value="1"/>
</dbReference>
<reference evidence="10" key="2">
    <citation type="submission" date="2025-08" db="UniProtKB">
        <authorList>
            <consortium name="Ensembl"/>
        </authorList>
    </citation>
    <scope>IDENTIFICATION</scope>
</reference>
<evidence type="ECO:0000259" key="9">
    <source>
        <dbReference type="PROSITE" id="PS50837"/>
    </source>
</evidence>
<sequence>EEKIITFVRNELKELKEDLWPESSQVPKNQRREDEVVDGKEAGQRHADKDNFLKITLSFLRQMKQDQLVHTTNTQLKKFQCLFEGVPKAGEPRFLNEIYTELSISQACGEEVKDLQEFGDIEASRTTQSAPTSATCEKMFSPLFGPDGSVRTLLTKGVAGIGKTVLTQKFILDWAEEKVNQGIQLIFPFTFRELNLMKERKCSLVELLHRFFIETKEAEICRFEDFQVLFIFDGLDECRLHLDFRNSQMVTDAMEGTSVEVLLTNLIKGTLLPTARLCITTRPAAASQIPPEFIDMVAEVRGFGELQKQEYFHRKVKKREQARRIISHIETLRSLQIMCRVPVFCWISAEVLDHLLKTQDIGNLPQTLTNMYLHFLVVQTTKANEKYHTSVPTDALWNQETKKTIFTLGKLAFDNLEKGNIVFYQSDLETCGIDTKAVLIYSGLLTDMADDGTRLKQEKVFCFVHLSIQEFLAALYVLLTFINNGIDLLRKKQFPPELCVPLQFKTNLKKLFQTAINKALHCPNGDLDLFVRFLLGLSLDTNQSVLRGLLLKAGSTSQIKKDLVKYIKKKLGECPSPEKSIYLLECLNELNDQSLEEEIQQSFRPGRIFENQPSPSQWSAVAFILLSSQQQLDIFDLRTFSASDEGLLWLRPVVKASKRAVLSDSSLSSKSCQALVPVLSSKNCSLRELDLSNNDLYDAGVKLLLVGLTSPNCRLETLRLSGCHIGETGCKNLALALESNPAHLRELDLSFNHPGNSALELLSAAVKNPRWKLETLKYSQTHIFCQFSLDPNTAATNLMLSENNRHAALVKEKQPYPDHPDRFFNWTQVLTTEGVTGRCYWEVKWNGRVNIGVAYSRTRKSRDDYDCCLGRTAQSWCLLFSAQGCTAWHNNIPTNVSQAPSRSGRVGVYMNWSAGIVSFYSLPSSGIRTQVHLHTFHSTFTEPLFPAFAASKMNISTYFTVTMKNN</sequence>
<evidence type="ECO:0000256" key="4">
    <source>
        <dbReference type="ARBA" id="ARBA00022737"/>
    </source>
</evidence>
<evidence type="ECO:0000256" key="5">
    <source>
        <dbReference type="ARBA" id="ARBA00022741"/>
    </source>
</evidence>
<dbReference type="FunFam" id="3.40.50.300:FF:001524">
    <property type="entry name" value="Si:dkey-126g1.7"/>
    <property type="match status" value="1"/>
</dbReference>
<dbReference type="InterPro" id="IPR032675">
    <property type="entry name" value="LRR_dom_sf"/>
</dbReference>
<dbReference type="Pfam" id="PF17779">
    <property type="entry name" value="WHD_NOD2"/>
    <property type="match status" value="1"/>
</dbReference>
<dbReference type="InterPro" id="IPR007111">
    <property type="entry name" value="NACHT_NTPase"/>
</dbReference>
<dbReference type="Gene3D" id="3.80.10.10">
    <property type="entry name" value="Ribonuclease Inhibitor"/>
    <property type="match status" value="1"/>
</dbReference>
<dbReference type="InterPro" id="IPR013320">
    <property type="entry name" value="ConA-like_dom_sf"/>
</dbReference>
<dbReference type="Pfam" id="PF13516">
    <property type="entry name" value="LRR_6"/>
    <property type="match status" value="3"/>
</dbReference>
<dbReference type="InterPro" id="IPR041267">
    <property type="entry name" value="NLRP_HD2"/>
</dbReference>
<evidence type="ECO:0008006" key="12">
    <source>
        <dbReference type="Google" id="ProtNLM"/>
    </source>
</evidence>
<dbReference type="HOGENOM" id="CLU_002274_3_2_1"/>
<dbReference type="SMART" id="SM00449">
    <property type="entry name" value="SPRY"/>
    <property type="match status" value="1"/>
</dbReference>
<dbReference type="InterPro" id="IPR027417">
    <property type="entry name" value="P-loop_NTPase"/>
</dbReference>
<dbReference type="InterPro" id="IPR029495">
    <property type="entry name" value="NACHT-assoc"/>
</dbReference>
<evidence type="ECO:0000313" key="11">
    <source>
        <dbReference type="Proteomes" id="UP000005226"/>
    </source>
</evidence>
<dbReference type="Pfam" id="PF05729">
    <property type="entry name" value="NACHT"/>
    <property type="match status" value="1"/>
</dbReference>
<dbReference type="SMART" id="SM00589">
    <property type="entry name" value="PRY"/>
    <property type="match status" value="1"/>
</dbReference>
<evidence type="ECO:0000256" key="6">
    <source>
        <dbReference type="ARBA" id="ARBA00022840"/>
    </source>
</evidence>
<keyword evidence="5" id="KW-0547">Nucleotide-binding</keyword>
<evidence type="ECO:0000256" key="3">
    <source>
        <dbReference type="ARBA" id="ARBA00022614"/>
    </source>
</evidence>
<dbReference type="CDD" id="cd16040">
    <property type="entry name" value="SPRY_PRY_SNTX"/>
    <property type="match status" value="1"/>
</dbReference>
<dbReference type="SMART" id="SM01288">
    <property type="entry name" value="FISNA"/>
    <property type="match status" value="1"/>
</dbReference>
<dbReference type="InterPro" id="IPR043136">
    <property type="entry name" value="B30.2/SPRY_sf"/>
</dbReference>
<feature type="domain" description="B30.2/SPRY" evidence="8">
    <location>
        <begin position="766"/>
        <end position="966"/>
    </location>
</feature>
<evidence type="ECO:0000259" key="8">
    <source>
        <dbReference type="PROSITE" id="PS50188"/>
    </source>
</evidence>
<evidence type="ECO:0000256" key="7">
    <source>
        <dbReference type="SAM" id="MobiDB-lite"/>
    </source>
</evidence>
<evidence type="ECO:0000256" key="2">
    <source>
        <dbReference type="ARBA" id="ARBA00022490"/>
    </source>
</evidence>
<evidence type="ECO:0000313" key="10">
    <source>
        <dbReference type="Ensembl" id="ENSTRUP00000037843.3"/>
    </source>
</evidence>
<keyword evidence="4" id="KW-0677">Repeat</keyword>
<feature type="compositionally biased region" description="Basic and acidic residues" evidence="7">
    <location>
        <begin position="30"/>
        <end position="44"/>
    </location>
</feature>
<dbReference type="InterPro" id="IPR001611">
    <property type="entry name" value="Leu-rich_rpt"/>
</dbReference>
<organism evidence="10 11">
    <name type="scientific">Takifugu rubripes</name>
    <name type="common">Japanese pufferfish</name>
    <name type="synonym">Fugu rubripes</name>
    <dbReference type="NCBI Taxonomy" id="31033"/>
    <lineage>
        <taxon>Eukaryota</taxon>
        <taxon>Metazoa</taxon>
        <taxon>Chordata</taxon>
        <taxon>Craniata</taxon>
        <taxon>Vertebrata</taxon>
        <taxon>Euteleostomi</taxon>
        <taxon>Actinopterygii</taxon>
        <taxon>Neopterygii</taxon>
        <taxon>Teleostei</taxon>
        <taxon>Neoteleostei</taxon>
        <taxon>Acanthomorphata</taxon>
        <taxon>Eupercaria</taxon>
        <taxon>Tetraodontiformes</taxon>
        <taxon>Tetradontoidea</taxon>
        <taxon>Tetraodontidae</taxon>
        <taxon>Takifugu</taxon>
    </lineage>
</organism>
<dbReference type="Proteomes" id="UP000005226">
    <property type="component" value="Chromosome 13"/>
</dbReference>
<dbReference type="OMA" id="KTQVAIC"/>
<dbReference type="GeneTree" id="ENSGT01150000286904"/>
<keyword evidence="3" id="KW-0433">Leucine-rich repeat</keyword>
<dbReference type="SUPFAM" id="SSF49899">
    <property type="entry name" value="Concanavalin A-like lectins/glucanases"/>
    <property type="match status" value="1"/>
</dbReference>
<feature type="region of interest" description="Disordered" evidence="7">
    <location>
        <begin position="19"/>
        <end position="44"/>
    </location>
</feature>
<protein>
    <recommendedName>
        <fullName evidence="12">B30.2/SPRY domain-containing protein</fullName>
    </recommendedName>
</protein>
<reference evidence="10 11" key="1">
    <citation type="journal article" date="2011" name="Genome Biol. Evol.">
        <title>Integration of the genetic map and genome assembly of fugu facilitates insights into distinct features of genome evolution in teleosts and mammals.</title>
        <authorList>
            <person name="Kai W."/>
            <person name="Kikuchi K."/>
            <person name="Tohari S."/>
            <person name="Chew A.K."/>
            <person name="Tay A."/>
            <person name="Fujiwara A."/>
            <person name="Hosoya S."/>
            <person name="Suetake H."/>
            <person name="Naruse K."/>
            <person name="Brenner S."/>
            <person name="Suzuki Y."/>
            <person name="Venkatesh B."/>
        </authorList>
    </citation>
    <scope>NUCLEOTIDE SEQUENCE [LARGE SCALE GENOMIC DNA]</scope>
</reference>
<dbReference type="Pfam" id="PF17776">
    <property type="entry name" value="NLRC4_HD2"/>
    <property type="match status" value="1"/>
</dbReference>